<dbReference type="EMBL" id="QJJS01000010">
    <property type="protein sequence ID" value="PXW95240.1"/>
    <property type="molecule type" value="Genomic_DNA"/>
</dbReference>
<dbReference type="InterPro" id="IPR035965">
    <property type="entry name" value="PAS-like_dom_sf"/>
</dbReference>
<reference evidence="11 12" key="1">
    <citation type="submission" date="2018-05" db="EMBL/GenBank/DDBJ databases">
        <title>Genomic Encyclopedia of Type Strains, Phase IV (KMG-IV): sequencing the most valuable type-strain genomes for metagenomic binning, comparative biology and taxonomic classification.</title>
        <authorList>
            <person name="Goeker M."/>
        </authorList>
    </citation>
    <scope>NUCLEOTIDE SEQUENCE [LARGE SCALE GENOMIC DNA]</scope>
    <source>
        <strain evidence="11 12">DSM 566</strain>
    </source>
</reference>
<evidence type="ECO:0000259" key="10">
    <source>
        <dbReference type="PROSITE" id="PS50123"/>
    </source>
</evidence>
<evidence type="ECO:0000256" key="4">
    <source>
        <dbReference type="ARBA" id="ARBA00022679"/>
    </source>
</evidence>
<evidence type="ECO:0000256" key="2">
    <source>
        <dbReference type="ARBA" id="ARBA00012534"/>
    </source>
</evidence>
<feature type="active site" evidence="6">
    <location>
        <position position="95"/>
    </location>
</feature>
<feature type="active site" evidence="6">
    <location>
        <position position="68"/>
    </location>
</feature>
<evidence type="ECO:0000313" key="12">
    <source>
        <dbReference type="Proteomes" id="UP000247811"/>
    </source>
</evidence>
<evidence type="ECO:0000256" key="1">
    <source>
        <dbReference type="ARBA" id="ARBA00001541"/>
    </source>
</evidence>
<dbReference type="EC" id="2.1.1.80" evidence="2"/>
<proteinExistence type="predicted"/>
<dbReference type="PROSITE" id="PS50123">
    <property type="entry name" value="CHER"/>
    <property type="match status" value="1"/>
</dbReference>
<dbReference type="Pfam" id="PF00989">
    <property type="entry name" value="PAS"/>
    <property type="match status" value="1"/>
</dbReference>
<dbReference type="InterPro" id="IPR035909">
    <property type="entry name" value="CheB_C"/>
</dbReference>
<dbReference type="GO" id="GO:0005737">
    <property type="term" value="C:cytoplasm"/>
    <property type="evidence" value="ECO:0007669"/>
    <property type="project" value="InterPro"/>
</dbReference>
<comment type="caution">
    <text evidence="11">The sequence shown here is derived from an EMBL/GenBank/DDBJ whole genome shotgun (WGS) entry which is preliminary data.</text>
</comment>
<evidence type="ECO:0000256" key="5">
    <source>
        <dbReference type="ARBA" id="ARBA00022691"/>
    </source>
</evidence>
<dbReference type="GO" id="GO:0008983">
    <property type="term" value="F:protein-glutamate O-methyltransferase activity"/>
    <property type="evidence" value="ECO:0007669"/>
    <property type="project" value="UniProtKB-EC"/>
</dbReference>
<dbReference type="SUPFAM" id="SSF47757">
    <property type="entry name" value="Chemotaxis receptor methyltransferase CheR, N-terminal domain"/>
    <property type="match status" value="1"/>
</dbReference>
<dbReference type="Pfam" id="PF13596">
    <property type="entry name" value="PAS_10"/>
    <property type="match status" value="1"/>
</dbReference>
<dbReference type="Pfam" id="PF03705">
    <property type="entry name" value="CheR_N"/>
    <property type="match status" value="1"/>
</dbReference>
<feature type="active site" evidence="6">
    <location>
        <position position="187"/>
    </location>
</feature>
<dbReference type="CDD" id="cd02440">
    <property type="entry name" value="AdoMet_MTases"/>
    <property type="match status" value="1"/>
</dbReference>
<dbReference type="Proteomes" id="UP000247811">
    <property type="component" value="Unassembled WGS sequence"/>
</dbReference>
<dbReference type="SMART" id="SM00138">
    <property type="entry name" value="MeTrc"/>
    <property type="match status" value="1"/>
</dbReference>
<dbReference type="CDD" id="cd00130">
    <property type="entry name" value="PAS"/>
    <property type="match status" value="1"/>
</dbReference>
<dbReference type="InterPro" id="IPR022642">
    <property type="entry name" value="CheR_C"/>
</dbReference>
<dbReference type="InterPro" id="IPR029063">
    <property type="entry name" value="SAM-dependent_MTases_sf"/>
</dbReference>
<keyword evidence="5" id="KW-0949">S-adenosyl-L-methionine</keyword>
<feature type="compositionally biased region" description="Polar residues" evidence="7">
    <location>
        <begin position="1"/>
        <end position="10"/>
    </location>
</feature>
<dbReference type="InterPro" id="IPR000780">
    <property type="entry name" value="CheR_MeTrfase"/>
</dbReference>
<dbReference type="CDD" id="cd16434">
    <property type="entry name" value="CheB-CheR_fusion"/>
    <property type="match status" value="1"/>
</dbReference>
<feature type="domain" description="CheB-type methylesterase" evidence="9">
    <location>
        <begin position="55"/>
        <end position="238"/>
    </location>
</feature>
<dbReference type="Gene3D" id="1.10.287.620">
    <property type="entry name" value="Helix Hairpins"/>
    <property type="match status" value="1"/>
</dbReference>
<dbReference type="InterPro" id="IPR050903">
    <property type="entry name" value="Bact_Chemotaxis_MeTrfase"/>
</dbReference>
<dbReference type="InterPro" id="IPR013767">
    <property type="entry name" value="PAS_fold"/>
</dbReference>
<dbReference type="InterPro" id="IPR000014">
    <property type="entry name" value="PAS"/>
</dbReference>
<dbReference type="SMART" id="SM00091">
    <property type="entry name" value="PAS"/>
    <property type="match status" value="3"/>
</dbReference>
<keyword evidence="4" id="KW-0808">Transferase</keyword>
<dbReference type="GO" id="GO:0006935">
    <property type="term" value="P:chemotaxis"/>
    <property type="evidence" value="ECO:0007669"/>
    <property type="project" value="UniProtKB-UniRule"/>
</dbReference>
<dbReference type="GO" id="GO:0032259">
    <property type="term" value="P:methylation"/>
    <property type="evidence" value="ECO:0007669"/>
    <property type="project" value="UniProtKB-KW"/>
</dbReference>
<gene>
    <name evidence="11" type="ORF">C7444_11085</name>
</gene>
<feature type="region of interest" description="Disordered" evidence="7">
    <location>
        <begin position="1"/>
        <end position="36"/>
    </location>
</feature>
<dbReference type="GO" id="GO:0008984">
    <property type="term" value="F:protein-glutamate methylesterase activity"/>
    <property type="evidence" value="ECO:0007669"/>
    <property type="project" value="InterPro"/>
</dbReference>
<dbReference type="PANTHER" id="PTHR24422:SF27">
    <property type="entry name" value="PROTEIN-GLUTAMATE O-METHYLTRANSFERASE"/>
    <property type="match status" value="1"/>
</dbReference>
<accession>A0A318H9W6</accession>
<evidence type="ECO:0000259" key="9">
    <source>
        <dbReference type="PROSITE" id="PS50122"/>
    </source>
</evidence>
<organism evidence="11 12">
    <name type="scientific">Sphaerotilus hippei</name>
    <dbReference type="NCBI Taxonomy" id="744406"/>
    <lineage>
        <taxon>Bacteria</taxon>
        <taxon>Pseudomonadati</taxon>
        <taxon>Pseudomonadota</taxon>
        <taxon>Betaproteobacteria</taxon>
        <taxon>Burkholderiales</taxon>
        <taxon>Sphaerotilaceae</taxon>
        <taxon>Sphaerotilus</taxon>
    </lineage>
</organism>
<protein>
    <recommendedName>
        <fullName evidence="2">protein-glutamate O-methyltransferase</fullName>
        <ecNumber evidence="2">2.1.1.80</ecNumber>
    </recommendedName>
</protein>
<dbReference type="Pfam" id="PF01739">
    <property type="entry name" value="CheR"/>
    <property type="match status" value="1"/>
</dbReference>
<dbReference type="InterPro" id="IPR036804">
    <property type="entry name" value="CheR_N_sf"/>
</dbReference>
<feature type="compositionally biased region" description="Polar residues" evidence="7">
    <location>
        <begin position="737"/>
        <end position="750"/>
    </location>
</feature>
<feature type="region of interest" description="Disordered" evidence="7">
    <location>
        <begin position="724"/>
        <end position="753"/>
    </location>
</feature>
<dbReference type="SUPFAM" id="SSF55785">
    <property type="entry name" value="PYP-like sensor domain (PAS domain)"/>
    <property type="match status" value="3"/>
</dbReference>
<dbReference type="Gene3D" id="3.40.50.180">
    <property type="entry name" value="Methylesterase CheB, C-terminal domain"/>
    <property type="match status" value="1"/>
</dbReference>
<keyword evidence="12" id="KW-1185">Reference proteome</keyword>
<dbReference type="AlphaFoldDB" id="A0A318H9W6"/>
<dbReference type="Gene3D" id="3.40.50.150">
    <property type="entry name" value="Vaccinia Virus protein VP39"/>
    <property type="match status" value="1"/>
</dbReference>
<name>A0A318H9W6_9BURK</name>
<dbReference type="Gene3D" id="1.10.155.10">
    <property type="entry name" value="Chemotaxis receptor methyltransferase CheR, N-terminal domain"/>
    <property type="match status" value="1"/>
</dbReference>
<feature type="domain" description="CheR-type methyltransferase" evidence="10">
    <location>
        <begin position="273"/>
        <end position="519"/>
    </location>
</feature>
<evidence type="ECO:0000256" key="3">
    <source>
        <dbReference type="ARBA" id="ARBA00022603"/>
    </source>
</evidence>
<dbReference type="SUPFAM" id="SSF53335">
    <property type="entry name" value="S-adenosyl-L-methionine-dependent methyltransferases"/>
    <property type="match status" value="1"/>
</dbReference>
<feature type="compositionally biased region" description="Low complexity" evidence="7">
    <location>
        <begin position="24"/>
        <end position="36"/>
    </location>
</feature>
<evidence type="ECO:0000256" key="7">
    <source>
        <dbReference type="SAM" id="MobiDB-lite"/>
    </source>
</evidence>
<sequence length="1039" mass="112995">MTDQSRNPTSEAAGRVPRTRRAKTAGAGAPSTVAPATVPSSAAAPVLLPAPAPAPAPARFPIVGLGASAGGLEALEQFFRVMPADSGMGFVVVQHLDPSHASILSEILQRSTTMVVVEAQDRMPVAPDRVHVIPPNRDMVICHGVLQLSLPSEPRGQRMPIDAFLRSLADDQGEAAAGIVLSGTGTDGTLGLRAISGAGGLCLVQEPSTARYDGMPASAIHAGCASQVLGIEKMPLALRTGTRPLPIRQAITQNITQTVTPAGALVAQGGPGRILALLRTGTGHDFSLYKKSTVGRRIERRMAQHNIEDVEVYARFLKEHPAELKALFRELLINVTSFFRDPQAFVVLKNDIVPGLLEGKPATQVLRVWVAGCATGEEAYSVAIVLREVMADAHPSMKVQLYATDLDDEAIAVARAGLYPPHIAQDVSPERLRRFFNREEAGYRVRKEIREMVVFAEQSVIKDPPFTRLDLLACRNLMIYLEPDLQNRLVPAFHYALKPGGVLMLSPSESIGNHIELFEPIDRKCKFYRARPTAASTRALLSSGLSWAGDSTAAVAPEVARRVREPQLAEITRRALLQAFAPAAVMTDLKGNILYVHGETGRFLRPAPGHPTHSVVEMAREGLQLELRETLMRVVSEGLPLLERDLAVRSDGDSQVIRLSVRPISDADNSQSLLLVSFQAQGGVATPGQARRPRGAAKAEVLRVEALERELARAKEGVQAMLEEQQASNEELKSANEELQSTNEELQSTNEELETSKEELQSVNEEMMNVNAELQIKIEQMACMQDDMKNLLDNIRLGTIFLDRHLHIRRFTREAVRVYRLVPTDVGRPLADIRSEVEADDLLADAAQVLDTLVPVERELRSTRGTWYLARIQPYRTVDNVIDGVVMTFTDVTERIAAIAVRKARDLAEAIVDTVHDPLIVLDGKHRVVSVNQAYHRAFGGSRDTTVGQGLYTLGAGQWDLPALHTLLEQDLPREGGLERRPIELAAAGQPPRTLRFSARRLPGQTDAAELVLLVIEGAGGGRGGQELPDPAVATGQAD</sequence>
<dbReference type="PRINTS" id="PR00996">
    <property type="entry name" value="CHERMTFRASE"/>
</dbReference>
<dbReference type="PROSITE" id="PS50112">
    <property type="entry name" value="PAS"/>
    <property type="match status" value="1"/>
</dbReference>
<dbReference type="Pfam" id="PF01339">
    <property type="entry name" value="CheB_methylest"/>
    <property type="match status" value="1"/>
</dbReference>
<evidence type="ECO:0000259" key="8">
    <source>
        <dbReference type="PROSITE" id="PS50112"/>
    </source>
</evidence>
<keyword evidence="3" id="KW-0489">Methyltransferase</keyword>
<evidence type="ECO:0000256" key="6">
    <source>
        <dbReference type="PROSITE-ProRule" id="PRU00050"/>
    </source>
</evidence>
<dbReference type="InterPro" id="IPR022641">
    <property type="entry name" value="CheR_N"/>
</dbReference>
<dbReference type="InterPro" id="IPR000673">
    <property type="entry name" value="Sig_transdc_resp-reg_Me-estase"/>
</dbReference>
<keyword evidence="6" id="KW-0145">Chemotaxis</keyword>
<dbReference type="GO" id="GO:0006355">
    <property type="term" value="P:regulation of DNA-templated transcription"/>
    <property type="evidence" value="ECO:0007669"/>
    <property type="project" value="InterPro"/>
</dbReference>
<dbReference type="Gene3D" id="3.30.450.20">
    <property type="entry name" value="PAS domain"/>
    <property type="match status" value="2"/>
</dbReference>
<feature type="domain" description="PAS" evidence="8">
    <location>
        <begin position="904"/>
        <end position="949"/>
    </location>
</feature>
<dbReference type="PROSITE" id="PS50122">
    <property type="entry name" value="CHEB"/>
    <property type="match status" value="1"/>
</dbReference>
<dbReference type="PANTHER" id="PTHR24422">
    <property type="entry name" value="CHEMOTAXIS PROTEIN METHYLTRANSFERASE"/>
    <property type="match status" value="1"/>
</dbReference>
<dbReference type="GO" id="GO:0000156">
    <property type="term" value="F:phosphorelay response regulator activity"/>
    <property type="evidence" value="ECO:0007669"/>
    <property type="project" value="InterPro"/>
</dbReference>
<dbReference type="SUPFAM" id="SSF52738">
    <property type="entry name" value="Methylesterase CheB, C-terminal domain"/>
    <property type="match status" value="1"/>
</dbReference>
<evidence type="ECO:0000313" key="11">
    <source>
        <dbReference type="EMBL" id="PXW95240.1"/>
    </source>
</evidence>
<keyword evidence="6" id="KW-0378">Hydrolase</keyword>
<comment type="catalytic activity">
    <reaction evidence="1">
        <text>L-glutamyl-[protein] + S-adenosyl-L-methionine = [protein]-L-glutamate 5-O-methyl ester + S-adenosyl-L-homocysteine</text>
        <dbReference type="Rhea" id="RHEA:24452"/>
        <dbReference type="Rhea" id="RHEA-COMP:10208"/>
        <dbReference type="Rhea" id="RHEA-COMP:10311"/>
        <dbReference type="ChEBI" id="CHEBI:29973"/>
        <dbReference type="ChEBI" id="CHEBI:57856"/>
        <dbReference type="ChEBI" id="CHEBI:59789"/>
        <dbReference type="ChEBI" id="CHEBI:82795"/>
        <dbReference type="EC" id="2.1.1.80"/>
    </reaction>
</comment>